<proteinExistence type="predicted"/>
<dbReference type="Proteomes" id="UP000193144">
    <property type="component" value="Unassembled WGS sequence"/>
</dbReference>
<dbReference type="STRING" id="1231657.A0A1Y1YLP0"/>
<name>A0A1Y1YLP0_9PLEO</name>
<keyword evidence="2" id="KW-1185">Reference proteome</keyword>
<organism evidence="1 2">
    <name type="scientific">Clohesyomyces aquaticus</name>
    <dbReference type="NCBI Taxonomy" id="1231657"/>
    <lineage>
        <taxon>Eukaryota</taxon>
        <taxon>Fungi</taxon>
        <taxon>Dikarya</taxon>
        <taxon>Ascomycota</taxon>
        <taxon>Pezizomycotina</taxon>
        <taxon>Dothideomycetes</taxon>
        <taxon>Pleosporomycetidae</taxon>
        <taxon>Pleosporales</taxon>
        <taxon>Lindgomycetaceae</taxon>
        <taxon>Clohesyomyces</taxon>
    </lineage>
</organism>
<evidence type="ECO:0000313" key="1">
    <source>
        <dbReference type="EMBL" id="ORX98929.1"/>
    </source>
</evidence>
<reference evidence="1 2" key="1">
    <citation type="submission" date="2016-07" db="EMBL/GenBank/DDBJ databases">
        <title>Pervasive Adenine N6-methylation of Active Genes in Fungi.</title>
        <authorList>
            <consortium name="DOE Joint Genome Institute"/>
            <person name="Mondo S.J."/>
            <person name="Dannebaum R.O."/>
            <person name="Kuo R.C."/>
            <person name="Labutti K."/>
            <person name="Haridas S."/>
            <person name="Kuo A."/>
            <person name="Salamov A."/>
            <person name="Ahrendt S.R."/>
            <person name="Lipzen A."/>
            <person name="Sullivan W."/>
            <person name="Andreopoulos W.B."/>
            <person name="Clum A."/>
            <person name="Lindquist E."/>
            <person name="Daum C."/>
            <person name="Ramamoorthy G.K."/>
            <person name="Gryganskyi A."/>
            <person name="Culley D."/>
            <person name="Magnuson J.K."/>
            <person name="James T.Y."/>
            <person name="O'Malley M.A."/>
            <person name="Stajich J.E."/>
            <person name="Spatafora J.W."/>
            <person name="Visel A."/>
            <person name="Grigoriev I.V."/>
        </authorList>
    </citation>
    <scope>NUCLEOTIDE SEQUENCE [LARGE SCALE GENOMIC DNA]</scope>
    <source>
        <strain evidence="1 2">CBS 115471</strain>
    </source>
</reference>
<accession>A0A1Y1YLP0</accession>
<evidence type="ECO:0000313" key="2">
    <source>
        <dbReference type="Proteomes" id="UP000193144"/>
    </source>
</evidence>
<gene>
    <name evidence="1" type="ORF">BCR34DRAFT_593023</name>
</gene>
<sequence>MTIFSLHGNDFDPYLQVMCVILDGKPRDVKARMTRVLKVWQRPMFKVQNAGEKAKYPDLYKITAREAWREVLPSLTQEKDFNALAKATAVDGYMAVIYAPARRRLHGVRRRRSTAVDGYLAVIYG</sequence>
<dbReference type="EMBL" id="MCFA01000206">
    <property type="protein sequence ID" value="ORX98929.1"/>
    <property type="molecule type" value="Genomic_DNA"/>
</dbReference>
<dbReference type="AlphaFoldDB" id="A0A1Y1YLP0"/>
<protein>
    <submittedName>
        <fullName evidence="1">Uncharacterized protein</fullName>
    </submittedName>
</protein>
<dbReference type="OrthoDB" id="370884at2759"/>
<comment type="caution">
    <text evidence="1">The sequence shown here is derived from an EMBL/GenBank/DDBJ whole genome shotgun (WGS) entry which is preliminary data.</text>
</comment>